<dbReference type="RefSeq" id="WP_039137493.1">
    <property type="nucleotide sequence ID" value="NZ_JSVC01000004.1"/>
</dbReference>
<name>A0A0C1L8C6_9BACT</name>
<organism evidence="7 8">
    <name type="scientific">Flavihumibacter solisilvae</name>
    <dbReference type="NCBI Taxonomy" id="1349421"/>
    <lineage>
        <taxon>Bacteria</taxon>
        <taxon>Pseudomonadati</taxon>
        <taxon>Bacteroidota</taxon>
        <taxon>Chitinophagia</taxon>
        <taxon>Chitinophagales</taxon>
        <taxon>Chitinophagaceae</taxon>
        <taxon>Flavihumibacter</taxon>
    </lineage>
</organism>
<dbReference type="AlphaFoldDB" id="A0A0C1L8C6"/>
<dbReference type="OrthoDB" id="9770107at2"/>
<dbReference type="PANTHER" id="PTHR11802">
    <property type="entry name" value="SERINE PROTEASE FAMILY S10 SERINE CARBOXYPEPTIDASE"/>
    <property type="match status" value="1"/>
</dbReference>
<gene>
    <name evidence="7" type="ORF">OI18_04295</name>
</gene>
<keyword evidence="5" id="KW-0325">Glycoprotein</keyword>
<protein>
    <submittedName>
        <fullName evidence="7">Carboxypeptidase</fullName>
    </submittedName>
</protein>
<dbReference type="InterPro" id="IPR029058">
    <property type="entry name" value="AB_hydrolase_fold"/>
</dbReference>
<evidence type="ECO:0000256" key="2">
    <source>
        <dbReference type="ARBA" id="ARBA00022670"/>
    </source>
</evidence>
<dbReference type="Gene3D" id="3.40.50.1820">
    <property type="entry name" value="alpha/beta hydrolase"/>
    <property type="match status" value="1"/>
</dbReference>
<proteinExistence type="predicted"/>
<dbReference type="STRING" id="1349421.OI18_04295"/>
<dbReference type="InterPro" id="IPR001563">
    <property type="entry name" value="Peptidase_S10"/>
</dbReference>
<dbReference type="GO" id="GO:0006508">
    <property type="term" value="P:proteolysis"/>
    <property type="evidence" value="ECO:0007669"/>
    <property type="project" value="UniProtKB-KW"/>
</dbReference>
<dbReference type="EMBL" id="JSVC01000004">
    <property type="protein sequence ID" value="KIC95856.1"/>
    <property type="molecule type" value="Genomic_DNA"/>
</dbReference>
<keyword evidence="3 6" id="KW-0732">Signal</keyword>
<dbReference type="PANTHER" id="PTHR11802:SF3">
    <property type="entry name" value="RETINOID-INDUCIBLE SERINE CARBOXYPEPTIDASE"/>
    <property type="match status" value="1"/>
</dbReference>
<keyword evidence="1 7" id="KW-0121">Carboxypeptidase</keyword>
<accession>A0A0C1L8C6</accession>
<dbReference type="Pfam" id="PF00450">
    <property type="entry name" value="Peptidase_S10"/>
    <property type="match status" value="1"/>
</dbReference>
<keyword evidence="2" id="KW-0645">Protease</keyword>
<sequence length="509" mass="58006">MKASHALLLLAMNSAAICYAQPKANVTPVAKEEKVQPSSQVFNPDSFITSNHEVNIKGQRVPYKAVAGTLPVWDEEGKTIAGLFYTYYERTDVKDRGARPLVISFNGGPGSASVWMHLAYTGPRILKIDDEGYPVQPYGFKDNPYSILDVADIVYVDPVNTGFSRITNKETPRSRFFGVNADIKYLAEWINTFVSRNNRWSSPKYLVGESYGTTRVSGLALELQESQWMYLNGVVLVSPTELGIERDGATEAALRLPYFAATAWFHKMQPADLQQKDLNAMLPEVEDFTMNVLMPAMHKGHLLTDAEKKQLAARMARYSGISEKVILQYNLNVPVNFFWKELLREKGQTVGRLDSRYIGIDKMDAGERPDFNAELTSWLHSFTPPINMYLREELNYKTDLKYNMFGPVHPWDRTNDQTGEALRRAMAENPYLHVLVQSGYYDGACDYFNAKYNMWQMDPGGKLKNRMSWEGYRSGHMMYLRKEDLINSNEHIRQFILKSTPKPGQPAKY</sequence>
<evidence type="ECO:0000256" key="6">
    <source>
        <dbReference type="SAM" id="SignalP"/>
    </source>
</evidence>
<reference evidence="7 8" key="1">
    <citation type="submission" date="2014-11" db="EMBL/GenBank/DDBJ databases">
        <title>Genome sequence of Flavihumibacter solisilvae 3-3.</title>
        <authorList>
            <person name="Zhou G."/>
            <person name="Li M."/>
            <person name="Wang G."/>
        </authorList>
    </citation>
    <scope>NUCLEOTIDE SEQUENCE [LARGE SCALE GENOMIC DNA]</scope>
    <source>
        <strain evidence="7 8">3-3</strain>
    </source>
</reference>
<evidence type="ECO:0000313" key="7">
    <source>
        <dbReference type="EMBL" id="KIC95856.1"/>
    </source>
</evidence>
<evidence type="ECO:0000256" key="4">
    <source>
        <dbReference type="ARBA" id="ARBA00022801"/>
    </source>
</evidence>
<feature type="chain" id="PRO_5002135351" evidence="6">
    <location>
        <begin position="21"/>
        <end position="509"/>
    </location>
</feature>
<evidence type="ECO:0000256" key="5">
    <source>
        <dbReference type="ARBA" id="ARBA00023180"/>
    </source>
</evidence>
<comment type="caution">
    <text evidence="7">The sequence shown here is derived from an EMBL/GenBank/DDBJ whole genome shotgun (WGS) entry which is preliminary data.</text>
</comment>
<evidence type="ECO:0000313" key="8">
    <source>
        <dbReference type="Proteomes" id="UP000031408"/>
    </source>
</evidence>
<dbReference type="Proteomes" id="UP000031408">
    <property type="component" value="Unassembled WGS sequence"/>
</dbReference>
<dbReference type="GO" id="GO:0004185">
    <property type="term" value="F:serine-type carboxypeptidase activity"/>
    <property type="evidence" value="ECO:0007669"/>
    <property type="project" value="InterPro"/>
</dbReference>
<keyword evidence="8" id="KW-1185">Reference proteome</keyword>
<feature type="signal peptide" evidence="6">
    <location>
        <begin position="1"/>
        <end position="20"/>
    </location>
</feature>
<dbReference type="SUPFAM" id="SSF53474">
    <property type="entry name" value="alpha/beta-Hydrolases"/>
    <property type="match status" value="1"/>
</dbReference>
<evidence type="ECO:0000256" key="1">
    <source>
        <dbReference type="ARBA" id="ARBA00022645"/>
    </source>
</evidence>
<keyword evidence="4" id="KW-0378">Hydrolase</keyword>
<evidence type="ECO:0000256" key="3">
    <source>
        <dbReference type="ARBA" id="ARBA00022729"/>
    </source>
</evidence>